<accession>A0A2S8FRG0</accession>
<feature type="transmembrane region" description="Helical" evidence="2">
    <location>
        <begin position="107"/>
        <end position="131"/>
    </location>
</feature>
<sequence>MPKLFVVCPNCKAKYSVANKDIAGKPVKCQKCAQRFPAKVYAAAAAKPVAARSAPNPVGFSDSDLFGDGTETEDIFSDLASPSSPAPTLGSLPPVARKKAASRSIPIVPIAMGGGGIALVAAIVLVVMSIANNSGDWGGSSIPPLPSSSSPAGQSFAGGTPGNSQADFEQHHQVLDTQMKLMNRFIDAMEAVNGEQDLPQFITTVKGLSSELRSLAGQVANLPRISSENNKKLSQEAERRTKEFLPRMKAAGQRMAQYNRNADVTNAMLDFQAAGKEVSNAITVARERLATNSAPKRQTSSPTRRRSNKPLTDFQSRYGFENTVTFQGQELKVEHGQLITEQLKPMLADTASAASSSSNSGGVVELHYEGDINDLVPHITFAEIKRVDASERIIYLNSISFP</sequence>
<evidence type="ECO:0000313" key="4">
    <source>
        <dbReference type="Proteomes" id="UP000238322"/>
    </source>
</evidence>
<dbReference type="NCBIfam" id="TIGR02098">
    <property type="entry name" value="MJ0042_CXXC"/>
    <property type="match status" value="1"/>
</dbReference>
<keyword evidence="2" id="KW-1133">Transmembrane helix</keyword>
<dbReference type="EMBL" id="PUHY01000010">
    <property type="protein sequence ID" value="PQO34761.1"/>
    <property type="molecule type" value="Genomic_DNA"/>
</dbReference>
<feature type="region of interest" description="Disordered" evidence="1">
    <location>
        <begin position="141"/>
        <end position="166"/>
    </location>
</feature>
<comment type="caution">
    <text evidence="3">The sequence shown here is derived from an EMBL/GenBank/DDBJ whole genome shotgun (WGS) entry which is preliminary data.</text>
</comment>
<name>A0A2S8FRG0_9BACT</name>
<feature type="compositionally biased region" description="Low complexity" evidence="1">
    <location>
        <begin position="141"/>
        <end position="158"/>
    </location>
</feature>
<feature type="compositionally biased region" description="Polar residues" evidence="1">
    <location>
        <begin position="290"/>
        <end position="302"/>
    </location>
</feature>
<dbReference type="AlphaFoldDB" id="A0A2S8FRG0"/>
<protein>
    <recommendedName>
        <fullName evidence="5">Zinc finger/thioredoxin putative domain-containing protein</fullName>
    </recommendedName>
</protein>
<organism evidence="3 4">
    <name type="scientific">Blastopirellula marina</name>
    <dbReference type="NCBI Taxonomy" id="124"/>
    <lineage>
        <taxon>Bacteria</taxon>
        <taxon>Pseudomonadati</taxon>
        <taxon>Planctomycetota</taxon>
        <taxon>Planctomycetia</taxon>
        <taxon>Pirellulales</taxon>
        <taxon>Pirellulaceae</taxon>
        <taxon>Blastopirellula</taxon>
    </lineage>
</organism>
<keyword evidence="2" id="KW-0812">Transmembrane</keyword>
<reference evidence="3 4" key="1">
    <citation type="submission" date="2018-02" db="EMBL/GenBank/DDBJ databases">
        <title>Comparative genomes isolates from brazilian mangrove.</title>
        <authorList>
            <person name="Araujo J.E."/>
            <person name="Taketani R.G."/>
            <person name="Silva M.C.P."/>
            <person name="Loureco M.V."/>
            <person name="Andreote F.D."/>
        </authorList>
    </citation>
    <scope>NUCLEOTIDE SEQUENCE [LARGE SCALE GENOMIC DNA]</scope>
    <source>
        <strain evidence="3 4">Hex-1 MGV</strain>
    </source>
</reference>
<dbReference type="OrthoDB" id="291932at2"/>
<evidence type="ECO:0000256" key="1">
    <source>
        <dbReference type="SAM" id="MobiDB-lite"/>
    </source>
</evidence>
<feature type="region of interest" description="Disordered" evidence="1">
    <location>
        <begin position="76"/>
        <end position="95"/>
    </location>
</feature>
<feature type="region of interest" description="Disordered" evidence="1">
    <location>
        <begin position="286"/>
        <end position="314"/>
    </location>
</feature>
<evidence type="ECO:0008006" key="5">
    <source>
        <dbReference type="Google" id="ProtNLM"/>
    </source>
</evidence>
<dbReference type="RefSeq" id="WP_105330491.1">
    <property type="nucleotide sequence ID" value="NZ_PUHY01000010.1"/>
</dbReference>
<dbReference type="Proteomes" id="UP000238322">
    <property type="component" value="Unassembled WGS sequence"/>
</dbReference>
<keyword evidence="2" id="KW-0472">Membrane</keyword>
<gene>
    <name evidence="3" type="ORF">C5Y83_14770</name>
</gene>
<evidence type="ECO:0000313" key="3">
    <source>
        <dbReference type="EMBL" id="PQO34761.1"/>
    </source>
</evidence>
<evidence type="ECO:0000256" key="2">
    <source>
        <dbReference type="SAM" id="Phobius"/>
    </source>
</evidence>
<proteinExistence type="predicted"/>
<dbReference type="InterPro" id="IPR011723">
    <property type="entry name" value="Znf/thioredoxin_put"/>
</dbReference>